<dbReference type="PANTHER" id="PTHR46093:SF18">
    <property type="entry name" value="FIBRONECTIN TYPE-III DOMAIN-CONTAINING PROTEIN"/>
    <property type="match status" value="1"/>
</dbReference>
<evidence type="ECO:0000313" key="6">
    <source>
        <dbReference type="Proteomes" id="UP000275078"/>
    </source>
</evidence>
<reference evidence="5 6" key="1">
    <citation type="journal article" date="2018" name="Nat. Ecol. Evol.">
        <title>Pezizomycetes genomes reveal the molecular basis of ectomycorrhizal truffle lifestyle.</title>
        <authorList>
            <person name="Murat C."/>
            <person name="Payen T."/>
            <person name="Noel B."/>
            <person name="Kuo A."/>
            <person name="Morin E."/>
            <person name="Chen J."/>
            <person name="Kohler A."/>
            <person name="Krizsan K."/>
            <person name="Balestrini R."/>
            <person name="Da Silva C."/>
            <person name="Montanini B."/>
            <person name="Hainaut M."/>
            <person name="Levati E."/>
            <person name="Barry K.W."/>
            <person name="Belfiori B."/>
            <person name="Cichocki N."/>
            <person name="Clum A."/>
            <person name="Dockter R.B."/>
            <person name="Fauchery L."/>
            <person name="Guy J."/>
            <person name="Iotti M."/>
            <person name="Le Tacon F."/>
            <person name="Lindquist E.A."/>
            <person name="Lipzen A."/>
            <person name="Malagnac F."/>
            <person name="Mello A."/>
            <person name="Molinier V."/>
            <person name="Miyauchi S."/>
            <person name="Poulain J."/>
            <person name="Riccioni C."/>
            <person name="Rubini A."/>
            <person name="Sitrit Y."/>
            <person name="Splivallo R."/>
            <person name="Traeger S."/>
            <person name="Wang M."/>
            <person name="Zifcakova L."/>
            <person name="Wipf D."/>
            <person name="Zambonelli A."/>
            <person name="Paolocci F."/>
            <person name="Nowrousian M."/>
            <person name="Ottonello S."/>
            <person name="Baldrian P."/>
            <person name="Spatafora J.W."/>
            <person name="Henrissat B."/>
            <person name="Nagy L.G."/>
            <person name="Aury J.M."/>
            <person name="Wincker P."/>
            <person name="Grigoriev I.V."/>
            <person name="Bonfante P."/>
            <person name="Martin F.M."/>
        </authorList>
    </citation>
    <scope>NUCLEOTIDE SEQUENCE [LARGE SCALE GENOMIC DNA]</scope>
    <source>
        <strain evidence="5 6">RN42</strain>
    </source>
</reference>
<feature type="compositionally biased region" description="Low complexity" evidence="3">
    <location>
        <begin position="549"/>
        <end position="561"/>
    </location>
</feature>
<dbReference type="Proteomes" id="UP000275078">
    <property type="component" value="Unassembled WGS sequence"/>
</dbReference>
<protein>
    <recommendedName>
        <fullName evidence="7">Galactose oxidase</fullName>
    </recommendedName>
</protein>
<keyword evidence="4" id="KW-0812">Transmembrane</keyword>
<dbReference type="SUPFAM" id="SSF117281">
    <property type="entry name" value="Kelch motif"/>
    <property type="match status" value="1"/>
</dbReference>
<organism evidence="5 6">
    <name type="scientific">Ascobolus immersus RN42</name>
    <dbReference type="NCBI Taxonomy" id="1160509"/>
    <lineage>
        <taxon>Eukaryota</taxon>
        <taxon>Fungi</taxon>
        <taxon>Dikarya</taxon>
        <taxon>Ascomycota</taxon>
        <taxon>Pezizomycotina</taxon>
        <taxon>Pezizomycetes</taxon>
        <taxon>Pezizales</taxon>
        <taxon>Ascobolaceae</taxon>
        <taxon>Ascobolus</taxon>
    </lineage>
</organism>
<dbReference type="Pfam" id="PF24681">
    <property type="entry name" value="Kelch_KLHDC2_KLHL20_DRC7"/>
    <property type="match status" value="1"/>
</dbReference>
<feature type="region of interest" description="Disordered" evidence="3">
    <location>
        <begin position="549"/>
        <end position="599"/>
    </location>
</feature>
<sequence>MEKRDNSGWEWCWGREQMGTIHDNKLYLIGGFISEAPAGSTEKSDRNYFANPDLLVLDFHKDIDSIASTYSSLQRLPLPLDSVPVSKFGSFWTVGSDSLLLSQGELQWYPVVSSATHTETVAIERTPPRGSSFKYDISSNSWTTLPPDSDVPNSVVRGASTFSEKTGKGFVLGGAVWPNSYEDSTRTEVKPDQDRGPGEVMLKGMLNYDSKSGNWRNETTQLEHIDYATLTAIDDIGEEGILAVLGGSFKNEDEWRSLRAVQVYDVASKRWYNQDTTAEGGFFPSDRIHHCAVAVSSPDRSSHNIYIYGGMSPGKKAILDDVWVLSLPAFHWVKVSKETTAGRAAMSCNIVGKEERFLFIFGGDKGKDFEQDCDEGGPGRLFDLSSGIWRSDFKIAEKYEVPQPVYAAIGGGKDGKAKMLKPRNGFVDDGLEGIFAVEQKAGPSTNPKGNPATSSPDSKADEMTVARNDKKLGSGAIAGIVVGILAFLALVFLLFFFLRRRRNRQAKKVGVEEAQGYMLEKEPDGKVGGQAAIENSEFYKPDISTGMSTGMTASSLLSPSLVEESRGPEPPFEIGRMRSVYEKDGSPMAELSSDGGRAA</sequence>
<keyword evidence="1" id="KW-0880">Kelch repeat</keyword>
<proteinExistence type="predicted"/>
<feature type="transmembrane region" description="Helical" evidence="4">
    <location>
        <begin position="476"/>
        <end position="498"/>
    </location>
</feature>
<keyword evidence="2" id="KW-0677">Repeat</keyword>
<feature type="compositionally biased region" description="Polar residues" evidence="3">
    <location>
        <begin position="442"/>
        <end position="457"/>
    </location>
</feature>
<accession>A0A3N4IDF5</accession>
<keyword evidence="4" id="KW-1133">Transmembrane helix</keyword>
<evidence type="ECO:0000256" key="1">
    <source>
        <dbReference type="ARBA" id="ARBA00022441"/>
    </source>
</evidence>
<evidence type="ECO:0000256" key="3">
    <source>
        <dbReference type="SAM" id="MobiDB-lite"/>
    </source>
</evidence>
<keyword evidence="6" id="KW-1185">Reference proteome</keyword>
<dbReference type="InterPro" id="IPR015915">
    <property type="entry name" value="Kelch-typ_b-propeller"/>
</dbReference>
<evidence type="ECO:0008006" key="7">
    <source>
        <dbReference type="Google" id="ProtNLM"/>
    </source>
</evidence>
<feature type="region of interest" description="Disordered" evidence="3">
    <location>
        <begin position="439"/>
        <end position="463"/>
    </location>
</feature>
<dbReference type="AlphaFoldDB" id="A0A3N4IDF5"/>
<dbReference type="PANTHER" id="PTHR46093">
    <property type="entry name" value="ACYL-COA-BINDING DOMAIN-CONTAINING PROTEIN 5"/>
    <property type="match status" value="1"/>
</dbReference>
<dbReference type="EMBL" id="ML119660">
    <property type="protein sequence ID" value="RPA84162.1"/>
    <property type="molecule type" value="Genomic_DNA"/>
</dbReference>
<gene>
    <name evidence="5" type="ORF">BJ508DRAFT_412878</name>
</gene>
<evidence type="ECO:0000313" key="5">
    <source>
        <dbReference type="EMBL" id="RPA84162.1"/>
    </source>
</evidence>
<feature type="compositionally biased region" description="Basic and acidic residues" evidence="3">
    <location>
        <begin position="575"/>
        <end position="585"/>
    </location>
</feature>
<keyword evidence="4" id="KW-0472">Membrane</keyword>
<evidence type="ECO:0000256" key="2">
    <source>
        <dbReference type="ARBA" id="ARBA00022737"/>
    </source>
</evidence>
<dbReference type="Gene3D" id="2.120.10.80">
    <property type="entry name" value="Kelch-type beta propeller"/>
    <property type="match status" value="2"/>
</dbReference>
<name>A0A3N4IDF5_ASCIM</name>
<evidence type="ECO:0000256" key="4">
    <source>
        <dbReference type="SAM" id="Phobius"/>
    </source>
</evidence>
<dbReference type="OrthoDB" id="10251809at2759"/>
<dbReference type="STRING" id="1160509.A0A3N4IDF5"/>